<dbReference type="GO" id="GO:0046872">
    <property type="term" value="F:metal ion binding"/>
    <property type="evidence" value="ECO:0007669"/>
    <property type="project" value="InterPro"/>
</dbReference>
<dbReference type="InterPro" id="IPR034660">
    <property type="entry name" value="DinB/YfiT-like"/>
</dbReference>
<proteinExistence type="predicted"/>
<evidence type="ECO:0000313" key="3">
    <source>
        <dbReference type="Proteomes" id="UP000321571"/>
    </source>
</evidence>
<dbReference type="NCBIfam" id="TIGR03083">
    <property type="entry name" value="maleylpyruvate isomerase family mycothiol-dependent enzyme"/>
    <property type="match status" value="1"/>
</dbReference>
<evidence type="ECO:0000259" key="1">
    <source>
        <dbReference type="Pfam" id="PF11716"/>
    </source>
</evidence>
<gene>
    <name evidence="2" type="ORF">FHP06_05925</name>
</gene>
<dbReference type="InterPro" id="IPR017520">
    <property type="entry name" value="CHP03086"/>
</dbReference>
<accession>A0A5C8NM64</accession>
<reference evidence="2 3" key="1">
    <citation type="submission" date="2019-06" db="EMBL/GenBank/DDBJ databases">
        <title>Aeromicrobium sp. nov., isolated from a maize field.</title>
        <authorList>
            <person name="Lin S.-Y."/>
            <person name="Tsai C.-F."/>
            <person name="Young C.-C."/>
        </authorList>
    </citation>
    <scope>NUCLEOTIDE SEQUENCE [LARGE SCALE GENOMIC DNA]</scope>
    <source>
        <strain evidence="2 3">CC-CFT486</strain>
    </source>
</reference>
<dbReference type="RefSeq" id="WP_147684721.1">
    <property type="nucleotide sequence ID" value="NZ_VDUX01000002.1"/>
</dbReference>
<dbReference type="EMBL" id="VDUX01000002">
    <property type="protein sequence ID" value="TXL62236.1"/>
    <property type="molecule type" value="Genomic_DNA"/>
</dbReference>
<dbReference type="Gene3D" id="1.20.120.450">
    <property type="entry name" value="dinb family like domain"/>
    <property type="match status" value="1"/>
</dbReference>
<dbReference type="OrthoDB" id="5185819at2"/>
<dbReference type="SUPFAM" id="SSF109854">
    <property type="entry name" value="DinB/YfiT-like putative metalloenzymes"/>
    <property type="match status" value="1"/>
</dbReference>
<protein>
    <submittedName>
        <fullName evidence="2">TIGR03086 family protein</fullName>
    </submittedName>
</protein>
<dbReference type="InterPro" id="IPR017517">
    <property type="entry name" value="Maleyloyr_isom"/>
</dbReference>
<keyword evidence="3" id="KW-1185">Reference proteome</keyword>
<dbReference type="AlphaFoldDB" id="A0A5C8NM64"/>
<sequence>MDVQALHRRAAEKFAATVQQIGDDQWGLPTPCEDWDVRALVQHVVNEQRWVRPLADGATIEEVGTSLDGDLLGDDPKGAARSAAAEAADAVDERAPEAPTVHLSFGPTPLEEYAMQVTADQLVHGWDLAAAIGADRTMDPDLVAAVGPWFAPQEEMWRAGGAIAPRPDSGGDPQADLLAAFGRDANWSA</sequence>
<evidence type="ECO:0000313" key="2">
    <source>
        <dbReference type="EMBL" id="TXL62236.1"/>
    </source>
</evidence>
<dbReference type="InterPro" id="IPR024344">
    <property type="entry name" value="MDMPI_metal-binding"/>
</dbReference>
<dbReference type="Pfam" id="PF11716">
    <property type="entry name" value="MDMPI_N"/>
    <property type="match status" value="1"/>
</dbReference>
<name>A0A5C8NM64_9ACTN</name>
<comment type="caution">
    <text evidence="2">The sequence shown here is derived from an EMBL/GenBank/DDBJ whole genome shotgun (WGS) entry which is preliminary data.</text>
</comment>
<organism evidence="2 3">
    <name type="scientific">Aeromicrobium terrae</name>
    <dbReference type="NCBI Taxonomy" id="2498846"/>
    <lineage>
        <taxon>Bacteria</taxon>
        <taxon>Bacillati</taxon>
        <taxon>Actinomycetota</taxon>
        <taxon>Actinomycetes</taxon>
        <taxon>Propionibacteriales</taxon>
        <taxon>Nocardioidaceae</taxon>
        <taxon>Aeromicrobium</taxon>
    </lineage>
</organism>
<dbReference type="Proteomes" id="UP000321571">
    <property type="component" value="Unassembled WGS sequence"/>
</dbReference>
<feature type="domain" description="Mycothiol-dependent maleylpyruvate isomerase metal-binding" evidence="1">
    <location>
        <begin position="8"/>
        <end position="129"/>
    </location>
</feature>
<dbReference type="NCBIfam" id="TIGR03086">
    <property type="entry name" value="TIGR03086 family metal-binding protein"/>
    <property type="match status" value="1"/>
</dbReference>